<dbReference type="FunFam" id="3.40.50.720:FF:000084">
    <property type="entry name" value="Short-chain dehydrogenase reductase"/>
    <property type="match status" value="1"/>
</dbReference>
<dbReference type="PRINTS" id="PR00081">
    <property type="entry name" value="GDHRDH"/>
</dbReference>
<dbReference type="AlphaFoldDB" id="W3XGL7"/>
<evidence type="ECO:0000256" key="1">
    <source>
        <dbReference type="ARBA" id="ARBA00006484"/>
    </source>
</evidence>
<dbReference type="InterPro" id="IPR036291">
    <property type="entry name" value="NAD(P)-bd_dom_sf"/>
</dbReference>
<dbReference type="Gene3D" id="3.40.50.720">
    <property type="entry name" value="NAD(P)-binding Rossmann-like Domain"/>
    <property type="match status" value="1"/>
</dbReference>
<evidence type="ECO:0000256" key="2">
    <source>
        <dbReference type="ARBA" id="ARBA00022857"/>
    </source>
</evidence>
<dbReference type="eggNOG" id="KOG0725">
    <property type="taxonomic scope" value="Eukaryota"/>
</dbReference>
<keyword evidence="5" id="KW-1185">Reference proteome</keyword>
<dbReference type="GO" id="GO:0016491">
    <property type="term" value="F:oxidoreductase activity"/>
    <property type="evidence" value="ECO:0007669"/>
    <property type="project" value="UniProtKB-KW"/>
</dbReference>
<evidence type="ECO:0000313" key="4">
    <source>
        <dbReference type="EMBL" id="ETS84346.1"/>
    </source>
</evidence>
<dbReference type="PANTHER" id="PTHR24321">
    <property type="entry name" value="DEHYDROGENASES, SHORT CHAIN"/>
    <property type="match status" value="1"/>
</dbReference>
<organism evidence="4 5">
    <name type="scientific">Pestalotiopsis fici (strain W106-1 / CGMCC3.15140)</name>
    <dbReference type="NCBI Taxonomy" id="1229662"/>
    <lineage>
        <taxon>Eukaryota</taxon>
        <taxon>Fungi</taxon>
        <taxon>Dikarya</taxon>
        <taxon>Ascomycota</taxon>
        <taxon>Pezizomycotina</taxon>
        <taxon>Sordariomycetes</taxon>
        <taxon>Xylariomycetidae</taxon>
        <taxon>Amphisphaeriales</taxon>
        <taxon>Sporocadaceae</taxon>
        <taxon>Pestalotiopsis</taxon>
    </lineage>
</organism>
<dbReference type="CDD" id="cd05233">
    <property type="entry name" value="SDR_c"/>
    <property type="match status" value="1"/>
</dbReference>
<dbReference type="PRINTS" id="PR00080">
    <property type="entry name" value="SDRFAMILY"/>
</dbReference>
<reference evidence="5" key="1">
    <citation type="journal article" date="2015" name="BMC Genomics">
        <title>Genomic and transcriptomic analysis of the endophytic fungus Pestalotiopsis fici reveals its lifestyle and high potential for synthesis of natural products.</title>
        <authorList>
            <person name="Wang X."/>
            <person name="Zhang X."/>
            <person name="Liu L."/>
            <person name="Xiang M."/>
            <person name="Wang W."/>
            <person name="Sun X."/>
            <person name="Che Y."/>
            <person name="Guo L."/>
            <person name="Liu G."/>
            <person name="Guo L."/>
            <person name="Wang C."/>
            <person name="Yin W.B."/>
            <person name="Stadler M."/>
            <person name="Zhang X."/>
            <person name="Liu X."/>
        </authorList>
    </citation>
    <scope>NUCLEOTIDE SEQUENCE [LARGE SCALE GENOMIC DNA]</scope>
    <source>
        <strain evidence="5">W106-1 / CGMCC3.15140</strain>
    </source>
</reference>
<sequence length="263" mass="27649">MSKSTSSLVGGVVFVTGGASGIGKGTIFGFIASGVKNIAISDVDRTALEAWVAELSTQYENVDVLAIPTDVSSEPSVNAAIEATVKRFGRIDIAVNNAGVSGPRGEAFDISFQEWQSTININLNGVWLCQRAEIKQISKGLRYGRGVIVNVSSMYGVVGISSSMPATVYAASKHAVIGLTRTEANKYAQHGIRINAICPGYVDTALLKEATAAGHMEAEILATPMKRIGQVEEVVDCIIFLASSMSSFMSGSTLIVDGGYTSK</sequence>
<proteinExistence type="inferred from homology"/>
<evidence type="ECO:0000256" key="3">
    <source>
        <dbReference type="ARBA" id="ARBA00023002"/>
    </source>
</evidence>
<accession>W3XGL7</accession>
<gene>
    <name evidence="4" type="ORF">PFICI_02371</name>
</gene>
<protein>
    <submittedName>
        <fullName evidence="4">Uncharacterized protein</fullName>
    </submittedName>
</protein>
<keyword evidence="2" id="KW-0521">NADP</keyword>
<keyword evidence="3" id="KW-0560">Oxidoreductase</keyword>
<dbReference type="OMA" id="PHCGNYV"/>
<dbReference type="Pfam" id="PF13561">
    <property type="entry name" value="adh_short_C2"/>
    <property type="match status" value="1"/>
</dbReference>
<dbReference type="PANTHER" id="PTHR24321:SF12">
    <property type="entry name" value="SHORT-CHAIN DEHYDROGENASE_REDUCTASE FAMILY, PUTATIVE (AFU_ORTHOLOGUE AFUA_5G14340)-RELATED"/>
    <property type="match status" value="1"/>
</dbReference>
<dbReference type="HOGENOM" id="CLU_010194_1_0_1"/>
<dbReference type="InParanoid" id="W3XGL7"/>
<name>W3XGL7_PESFW</name>
<dbReference type="EMBL" id="KI912110">
    <property type="protein sequence ID" value="ETS84346.1"/>
    <property type="molecule type" value="Genomic_DNA"/>
</dbReference>
<comment type="similarity">
    <text evidence="1">Belongs to the short-chain dehydrogenases/reductases (SDR) family.</text>
</comment>
<dbReference type="Proteomes" id="UP000030651">
    <property type="component" value="Unassembled WGS sequence"/>
</dbReference>
<dbReference type="OrthoDB" id="1669814at2759"/>
<dbReference type="RefSeq" id="XP_007829143.1">
    <property type="nucleotide sequence ID" value="XM_007830952.1"/>
</dbReference>
<dbReference type="GeneID" id="19267384"/>
<dbReference type="SUPFAM" id="SSF51735">
    <property type="entry name" value="NAD(P)-binding Rossmann-fold domains"/>
    <property type="match status" value="1"/>
</dbReference>
<dbReference type="KEGG" id="pfy:PFICI_02371"/>
<evidence type="ECO:0000313" key="5">
    <source>
        <dbReference type="Proteomes" id="UP000030651"/>
    </source>
</evidence>
<dbReference type="InterPro" id="IPR002347">
    <property type="entry name" value="SDR_fam"/>
</dbReference>